<evidence type="ECO:0000313" key="11">
    <source>
        <dbReference type="Proteomes" id="UP000809349"/>
    </source>
</evidence>
<dbReference type="SUPFAM" id="SSF55874">
    <property type="entry name" value="ATPase domain of HSP90 chaperone/DNA topoisomerase II/histidine kinase"/>
    <property type="match status" value="1"/>
</dbReference>
<feature type="domain" description="Response regulatory" evidence="7">
    <location>
        <begin position="766"/>
        <end position="882"/>
    </location>
</feature>
<dbReference type="SUPFAM" id="SSF55785">
    <property type="entry name" value="PYP-like sensor domain (PAS domain)"/>
    <property type="match status" value="3"/>
</dbReference>
<dbReference type="CDD" id="cd00130">
    <property type="entry name" value="PAS"/>
    <property type="match status" value="3"/>
</dbReference>
<evidence type="ECO:0000256" key="3">
    <source>
        <dbReference type="ARBA" id="ARBA00022553"/>
    </source>
</evidence>
<feature type="transmembrane region" description="Helical" evidence="5">
    <location>
        <begin position="78"/>
        <end position="101"/>
    </location>
</feature>
<keyword evidence="5" id="KW-1133">Transmembrane helix</keyword>
<dbReference type="InterPro" id="IPR036097">
    <property type="entry name" value="HisK_dim/P_sf"/>
</dbReference>
<dbReference type="SMART" id="SM00448">
    <property type="entry name" value="REC"/>
    <property type="match status" value="1"/>
</dbReference>
<organism evidence="10 11">
    <name type="scientific">Massilia soli</name>
    <dbReference type="NCBI Taxonomy" id="2792854"/>
    <lineage>
        <taxon>Bacteria</taxon>
        <taxon>Pseudomonadati</taxon>
        <taxon>Pseudomonadota</taxon>
        <taxon>Betaproteobacteria</taxon>
        <taxon>Burkholderiales</taxon>
        <taxon>Oxalobacteraceae</taxon>
        <taxon>Telluria group</taxon>
        <taxon>Massilia</taxon>
    </lineage>
</organism>
<feature type="domain" description="Histidine kinase" evidence="6">
    <location>
        <begin position="521"/>
        <end position="744"/>
    </location>
</feature>
<dbReference type="PANTHER" id="PTHR43065">
    <property type="entry name" value="SENSOR HISTIDINE KINASE"/>
    <property type="match status" value="1"/>
</dbReference>
<evidence type="ECO:0000259" key="7">
    <source>
        <dbReference type="PROSITE" id="PS50110"/>
    </source>
</evidence>
<name>A0ABS7SQY4_9BURK</name>
<dbReference type="SMART" id="SM00387">
    <property type="entry name" value="HATPase_c"/>
    <property type="match status" value="1"/>
</dbReference>
<evidence type="ECO:0000259" key="8">
    <source>
        <dbReference type="PROSITE" id="PS50112"/>
    </source>
</evidence>
<dbReference type="CDD" id="cd18161">
    <property type="entry name" value="REC_hyHK_blue-like"/>
    <property type="match status" value="1"/>
</dbReference>
<dbReference type="InterPro" id="IPR005467">
    <property type="entry name" value="His_kinase_dom"/>
</dbReference>
<keyword evidence="5" id="KW-0812">Transmembrane</keyword>
<dbReference type="NCBIfam" id="TIGR00229">
    <property type="entry name" value="sensory_box"/>
    <property type="match status" value="3"/>
</dbReference>
<dbReference type="SUPFAM" id="SSF52172">
    <property type="entry name" value="CheY-like"/>
    <property type="match status" value="1"/>
</dbReference>
<dbReference type="PROSITE" id="PS50112">
    <property type="entry name" value="PAS"/>
    <property type="match status" value="2"/>
</dbReference>
<proteinExistence type="predicted"/>
<feature type="modified residue" description="4-aspartylphosphate" evidence="4">
    <location>
        <position position="816"/>
    </location>
</feature>
<dbReference type="InterPro" id="IPR036890">
    <property type="entry name" value="HATPase_C_sf"/>
</dbReference>
<feature type="transmembrane region" description="Helical" evidence="5">
    <location>
        <begin position="32"/>
        <end position="48"/>
    </location>
</feature>
<reference evidence="10 11" key="2">
    <citation type="submission" date="2021-08" db="EMBL/GenBank/DDBJ databases">
        <title>Massilia sp. R798.</title>
        <authorList>
            <person name="Baek J.H."/>
            <person name="Jung H.S."/>
            <person name="Kim K.R."/>
            <person name="Jeon C.O."/>
        </authorList>
    </citation>
    <scope>NUCLEOTIDE SEQUENCE [LARGE SCALE GENOMIC DNA]</scope>
    <source>
        <strain evidence="10 11">R798</strain>
    </source>
</reference>
<keyword evidence="5" id="KW-0472">Membrane</keyword>
<dbReference type="Pfam" id="PF08448">
    <property type="entry name" value="PAS_4"/>
    <property type="match status" value="1"/>
</dbReference>
<feature type="domain" description="PAS" evidence="8">
    <location>
        <begin position="392"/>
        <end position="437"/>
    </location>
</feature>
<feature type="transmembrane region" description="Helical" evidence="5">
    <location>
        <begin position="113"/>
        <end position="132"/>
    </location>
</feature>
<keyword evidence="11" id="KW-1185">Reference proteome</keyword>
<evidence type="ECO:0000259" key="9">
    <source>
        <dbReference type="PROSITE" id="PS50113"/>
    </source>
</evidence>
<feature type="domain" description="PAC" evidence="9">
    <location>
        <begin position="213"/>
        <end position="265"/>
    </location>
</feature>
<dbReference type="InterPro" id="IPR001789">
    <property type="entry name" value="Sig_transdc_resp-reg_receiver"/>
</dbReference>
<dbReference type="Gene3D" id="2.10.70.100">
    <property type="match status" value="1"/>
</dbReference>
<dbReference type="Pfam" id="PF02518">
    <property type="entry name" value="HATPase_c"/>
    <property type="match status" value="1"/>
</dbReference>
<evidence type="ECO:0000256" key="4">
    <source>
        <dbReference type="PROSITE-ProRule" id="PRU00169"/>
    </source>
</evidence>
<dbReference type="InterPro" id="IPR001610">
    <property type="entry name" value="PAC"/>
</dbReference>
<comment type="catalytic activity">
    <reaction evidence="1">
        <text>ATP + protein L-histidine = ADP + protein N-phospho-L-histidine.</text>
        <dbReference type="EC" id="2.7.13.3"/>
    </reaction>
</comment>
<protein>
    <recommendedName>
        <fullName evidence="2">histidine kinase</fullName>
        <ecNumber evidence="2">2.7.13.3</ecNumber>
    </recommendedName>
</protein>
<dbReference type="EC" id="2.7.13.3" evidence="2"/>
<dbReference type="Proteomes" id="UP000809349">
    <property type="component" value="Unassembled WGS sequence"/>
</dbReference>
<dbReference type="SMART" id="SM00091">
    <property type="entry name" value="PAS"/>
    <property type="match status" value="2"/>
</dbReference>
<reference evidence="10 11" key="1">
    <citation type="submission" date="2021-01" db="EMBL/GenBank/DDBJ databases">
        <authorList>
            <person name="Ruan W."/>
            <person name="Khan S.A."/>
            <person name="Jeon C.O."/>
        </authorList>
    </citation>
    <scope>NUCLEOTIDE SEQUENCE [LARGE SCALE GENOMIC DNA]</scope>
    <source>
        <strain evidence="10 11">R798</strain>
    </source>
</reference>
<dbReference type="InterPro" id="IPR035965">
    <property type="entry name" value="PAS-like_dom_sf"/>
</dbReference>
<dbReference type="CDD" id="cd00082">
    <property type="entry name" value="HisKA"/>
    <property type="match status" value="1"/>
</dbReference>
<dbReference type="Pfam" id="PF08447">
    <property type="entry name" value="PAS_3"/>
    <property type="match status" value="2"/>
</dbReference>
<dbReference type="RefSeq" id="WP_223468840.1">
    <property type="nucleotide sequence ID" value="NZ_JAFBIL020000005.1"/>
</dbReference>
<evidence type="ECO:0000259" key="6">
    <source>
        <dbReference type="PROSITE" id="PS50109"/>
    </source>
</evidence>
<dbReference type="Pfam" id="PF00512">
    <property type="entry name" value="HisKA"/>
    <property type="match status" value="1"/>
</dbReference>
<accession>A0ABS7SQY4</accession>
<evidence type="ECO:0000256" key="2">
    <source>
        <dbReference type="ARBA" id="ARBA00012438"/>
    </source>
</evidence>
<dbReference type="Gene3D" id="3.30.565.10">
    <property type="entry name" value="Histidine kinase-like ATPase, C-terminal domain"/>
    <property type="match status" value="1"/>
</dbReference>
<feature type="domain" description="PAS" evidence="8">
    <location>
        <begin position="266"/>
        <end position="336"/>
    </location>
</feature>
<dbReference type="InterPro" id="IPR003661">
    <property type="entry name" value="HisK_dim/P_dom"/>
</dbReference>
<dbReference type="PRINTS" id="PR00344">
    <property type="entry name" value="BCTRLSENSOR"/>
</dbReference>
<gene>
    <name evidence="10" type="ORF">I4X03_013895</name>
</gene>
<dbReference type="InterPro" id="IPR000700">
    <property type="entry name" value="PAS-assoc_C"/>
</dbReference>
<dbReference type="SUPFAM" id="SSF47384">
    <property type="entry name" value="Homodimeric domain of signal transducing histidine kinase"/>
    <property type="match status" value="1"/>
</dbReference>
<dbReference type="Gene3D" id="3.30.450.20">
    <property type="entry name" value="PAS domain"/>
    <property type="match status" value="3"/>
</dbReference>
<evidence type="ECO:0000313" key="10">
    <source>
        <dbReference type="EMBL" id="MBZ2208354.1"/>
    </source>
</evidence>
<dbReference type="PROSITE" id="PS50110">
    <property type="entry name" value="RESPONSE_REGULATORY"/>
    <property type="match status" value="1"/>
</dbReference>
<dbReference type="InterPro" id="IPR013655">
    <property type="entry name" value="PAS_fold_3"/>
</dbReference>
<dbReference type="Pfam" id="PF00072">
    <property type="entry name" value="Response_reg"/>
    <property type="match status" value="1"/>
</dbReference>
<dbReference type="InterPro" id="IPR004358">
    <property type="entry name" value="Sig_transdc_His_kin-like_C"/>
</dbReference>
<sequence length="890" mass="97141">MSDGTNRIGADLSEKPMDDAIRRIVSSKHSRNVGMAGPFALLTLVFALDLNTPLDFAVCIGYAPAVLLAMLSRNHRVVLIAAAIGALLTLLGIMLSPPALAGTPDAYIVVHRSMALAAIATCAFLSIFLIRLSDRSATASRMLDMAGNLGKLGGWRVDVQSGKVDWSHEVARIHGEPQGFSPSLDQGLNYYADEHRARIRERVVACIEQGTPFAEELQIITREGDRRWVRCVGRAVRNERAMIVAIQGAFQDINEQKSIETQLRLSLASWHSLAEAMPMIVWTADSSGALDYFNQLMMAYSGLTREQLLPNGWIGLIHPDDCDAMIATWTRAVSLHAPVEMSFRVRRHDGSYRWHLSRAAFVPDGVTGAARWFGSATDIDDQMRLQHEAKSLADRLTATMESVGDAILALDSQWNVVYINRHGEALLHVTREELIGERLWEKFPEAVGSTFDTEYHRCVEQQVAVRFEEYFAPLQKHFEINAYPAPDGLTVYFRDITQQRMLAEQMIQAQKLESLGRLTGGVAHDFNNLLTVILGNAEMLVEQAVPDTTGHLLADMIFAAAQRGAAMTQRLLAFARKQALEPVPADLNALVGGTDQLLRHTLGSHIEIAMRRTNGLWLTLVDPGQLESALLNLAINARDAMPDGGVLTIETANTSLDEVYASNYSGVTPGDYVMLAVSDSGSGIAPDMLARVFEPFYTTKQMGKGTGLGLAMVYGFVMQSKGHVAISSELGHGTTVKIYLPRLAGGELAARSADRPAEIENGNGQLILVTEDDAMVRAYACGQLKELGYRVIEAASGADALALLHSRDDIDLLFTDVVMPGGLSGRQLADAVQAFRPALPILYTSGYTQDAILQHGRLAPGVMLLNKPYRRAEMAQKVAAALDANTLESQ</sequence>
<evidence type="ECO:0000256" key="5">
    <source>
        <dbReference type="SAM" id="Phobius"/>
    </source>
</evidence>
<dbReference type="PROSITE" id="PS50109">
    <property type="entry name" value="HIS_KIN"/>
    <property type="match status" value="1"/>
</dbReference>
<dbReference type="PROSITE" id="PS50113">
    <property type="entry name" value="PAC"/>
    <property type="match status" value="1"/>
</dbReference>
<dbReference type="Gene3D" id="1.10.287.130">
    <property type="match status" value="1"/>
</dbReference>
<dbReference type="InterPro" id="IPR000014">
    <property type="entry name" value="PAS"/>
</dbReference>
<dbReference type="SMART" id="SM00086">
    <property type="entry name" value="PAC"/>
    <property type="match status" value="2"/>
</dbReference>
<evidence type="ECO:0000256" key="1">
    <source>
        <dbReference type="ARBA" id="ARBA00000085"/>
    </source>
</evidence>
<dbReference type="EMBL" id="JAFBIL020000005">
    <property type="protein sequence ID" value="MBZ2208354.1"/>
    <property type="molecule type" value="Genomic_DNA"/>
</dbReference>
<dbReference type="Gene3D" id="3.40.50.2300">
    <property type="match status" value="1"/>
</dbReference>
<dbReference type="InterPro" id="IPR013656">
    <property type="entry name" value="PAS_4"/>
</dbReference>
<dbReference type="InterPro" id="IPR011006">
    <property type="entry name" value="CheY-like_superfamily"/>
</dbReference>
<dbReference type="PANTHER" id="PTHR43065:SF49">
    <property type="entry name" value="HISTIDINE KINASE"/>
    <property type="match status" value="1"/>
</dbReference>
<comment type="caution">
    <text evidence="10">The sequence shown here is derived from an EMBL/GenBank/DDBJ whole genome shotgun (WGS) entry which is preliminary data.</text>
</comment>
<dbReference type="SMART" id="SM00388">
    <property type="entry name" value="HisKA"/>
    <property type="match status" value="1"/>
</dbReference>
<keyword evidence="3 4" id="KW-0597">Phosphoprotein</keyword>
<dbReference type="InterPro" id="IPR003594">
    <property type="entry name" value="HATPase_dom"/>
</dbReference>